<organism evidence="2 3">
    <name type="scientific">Pedobacter suwonensis</name>
    <dbReference type="NCBI Taxonomy" id="332999"/>
    <lineage>
        <taxon>Bacteria</taxon>
        <taxon>Pseudomonadati</taxon>
        <taxon>Bacteroidota</taxon>
        <taxon>Sphingobacteriia</taxon>
        <taxon>Sphingobacteriales</taxon>
        <taxon>Sphingobacteriaceae</taxon>
        <taxon>Pedobacter</taxon>
    </lineage>
</organism>
<name>A0A1I0SFS9_9SPHI</name>
<protein>
    <submittedName>
        <fullName evidence="2">Protein N-acetyltransferase, RimJ/RimL family</fullName>
    </submittedName>
</protein>
<dbReference type="Gene3D" id="3.40.630.30">
    <property type="match status" value="1"/>
</dbReference>
<evidence type="ECO:0000259" key="1">
    <source>
        <dbReference type="PROSITE" id="PS51186"/>
    </source>
</evidence>
<dbReference type="GO" id="GO:0016747">
    <property type="term" value="F:acyltransferase activity, transferring groups other than amino-acyl groups"/>
    <property type="evidence" value="ECO:0007669"/>
    <property type="project" value="InterPro"/>
</dbReference>
<accession>A0A1I0SFS9</accession>
<dbReference type="SUPFAM" id="SSF55729">
    <property type="entry name" value="Acyl-CoA N-acyltransferases (Nat)"/>
    <property type="match status" value="1"/>
</dbReference>
<sequence length="350" mass="41124">MKNDTIYLLHLTTEHAEELYNLVDDEEVKRYFSSFNGEKDEIISQLVGLNQNLRKQQYWGIFNTDRVLVGYISIKANLDIIKTQDPEIDTDALFEMLNESPVQGKKREERELLKAPFAVDFVTHRDFRTKGLAFMAIELLKDYAKSAGITALYFDVHQENIGSKNLMTKIGAVHLKDSDNLLYPSGIYELSLKEGPKEIADFISSHSLERQKPYNMARQMISQVPELFNQREILIELFERIFEKIPRIETCPDIESCCLKTEFNERHMEIGTKRRENPLTLIFSIAHEYGHLLQPLPSELEKKPFSREKYLREAQAWDLAEDFLRGFPLYLYHWPEFIRFRNSRLESYLP</sequence>
<dbReference type="Proteomes" id="UP000198836">
    <property type="component" value="Unassembled WGS sequence"/>
</dbReference>
<dbReference type="Pfam" id="PF13302">
    <property type="entry name" value="Acetyltransf_3"/>
    <property type="match status" value="1"/>
</dbReference>
<dbReference type="STRING" id="332999.SAMN04488511_101169"/>
<gene>
    <name evidence="2" type="ORF">SAMN04488511_101169</name>
</gene>
<reference evidence="3" key="1">
    <citation type="submission" date="2016-10" db="EMBL/GenBank/DDBJ databases">
        <authorList>
            <person name="Varghese N."/>
            <person name="Submissions S."/>
        </authorList>
    </citation>
    <scope>NUCLEOTIDE SEQUENCE [LARGE SCALE GENOMIC DNA]</scope>
    <source>
        <strain evidence="3">DSM 18130</strain>
    </source>
</reference>
<dbReference type="EMBL" id="FOJM01000001">
    <property type="protein sequence ID" value="SFA38297.1"/>
    <property type="molecule type" value="Genomic_DNA"/>
</dbReference>
<dbReference type="OrthoDB" id="800028at2"/>
<dbReference type="InterPro" id="IPR000182">
    <property type="entry name" value="GNAT_dom"/>
</dbReference>
<keyword evidence="3" id="KW-1185">Reference proteome</keyword>
<dbReference type="InterPro" id="IPR016181">
    <property type="entry name" value="Acyl_CoA_acyltransferase"/>
</dbReference>
<evidence type="ECO:0000313" key="3">
    <source>
        <dbReference type="Proteomes" id="UP000198836"/>
    </source>
</evidence>
<dbReference type="RefSeq" id="WP_090979270.1">
    <property type="nucleotide sequence ID" value="NZ_FOJM01000001.1"/>
</dbReference>
<dbReference type="AlphaFoldDB" id="A0A1I0SFS9"/>
<evidence type="ECO:0000313" key="2">
    <source>
        <dbReference type="EMBL" id="SFA38297.1"/>
    </source>
</evidence>
<proteinExistence type="predicted"/>
<feature type="domain" description="N-acetyltransferase" evidence="1">
    <location>
        <begin position="6"/>
        <end position="194"/>
    </location>
</feature>
<dbReference type="PROSITE" id="PS51186">
    <property type="entry name" value="GNAT"/>
    <property type="match status" value="1"/>
</dbReference>
<keyword evidence="2" id="KW-0808">Transferase</keyword>